<organism evidence="2">
    <name type="scientific">viral metagenome</name>
    <dbReference type="NCBI Taxonomy" id="1070528"/>
    <lineage>
        <taxon>unclassified sequences</taxon>
        <taxon>metagenomes</taxon>
        <taxon>organismal metagenomes</taxon>
    </lineage>
</organism>
<dbReference type="InterPro" id="IPR050566">
    <property type="entry name" value="Deoxyribonucleoside_kinase"/>
</dbReference>
<dbReference type="InterPro" id="IPR002624">
    <property type="entry name" value="DCK/DGK"/>
</dbReference>
<dbReference type="PANTHER" id="PTHR10513">
    <property type="entry name" value="DEOXYNUCLEOSIDE KINASE"/>
    <property type="match status" value="1"/>
</dbReference>
<dbReference type="EMBL" id="MN739922">
    <property type="protein sequence ID" value="QHT77844.1"/>
    <property type="molecule type" value="Genomic_DNA"/>
</dbReference>
<dbReference type="GO" id="GO:0005524">
    <property type="term" value="F:ATP binding"/>
    <property type="evidence" value="ECO:0007669"/>
    <property type="project" value="InterPro"/>
</dbReference>
<evidence type="ECO:0000259" key="1">
    <source>
        <dbReference type="Pfam" id="PF01712"/>
    </source>
</evidence>
<dbReference type="InterPro" id="IPR031314">
    <property type="entry name" value="DNK_dom"/>
</dbReference>
<dbReference type="AlphaFoldDB" id="A0A6C0HBL2"/>
<dbReference type="CDD" id="cd01673">
    <property type="entry name" value="dNK"/>
    <property type="match status" value="1"/>
</dbReference>
<name>A0A6C0HBL2_9ZZZZ</name>
<dbReference type="PIRSF" id="PIRSF000705">
    <property type="entry name" value="DNK"/>
    <property type="match status" value="1"/>
</dbReference>
<dbReference type="InterPro" id="IPR027417">
    <property type="entry name" value="P-loop_NTPase"/>
</dbReference>
<feature type="domain" description="Deoxynucleoside kinase" evidence="1">
    <location>
        <begin position="7"/>
        <end position="218"/>
    </location>
</feature>
<protein>
    <recommendedName>
        <fullName evidence="1">Deoxynucleoside kinase domain-containing protein</fullName>
    </recommendedName>
</protein>
<sequence length="261" mass="30942">MTVPKIISIEGNIGAGKTTFISNLEKYYKNDSSVIFIREPVDIWQSITDSKGESILAKFYADPSKYSFSFQVMAFVTRLSMLRNTIKENPNCEVIVCERSLEADRNIFAKMLYDDGLIDEINYKIYLKFYSEYRDEFELYGIVYLNTYAKVCYDRVKKRSREGEESVSLNYLEKCKKYHEEWLCDTENILIIDANEDVKYDFDDIHDKSNEWLEKIKHYIYDIKNDGNSTTTDDTDDDYDIQEYDKTNIWHNLISKFMEKI</sequence>
<dbReference type="GO" id="GO:0005737">
    <property type="term" value="C:cytoplasm"/>
    <property type="evidence" value="ECO:0007669"/>
    <property type="project" value="TreeGrafter"/>
</dbReference>
<evidence type="ECO:0000313" key="2">
    <source>
        <dbReference type="EMBL" id="QHT77844.1"/>
    </source>
</evidence>
<dbReference type="SUPFAM" id="SSF52540">
    <property type="entry name" value="P-loop containing nucleoside triphosphate hydrolases"/>
    <property type="match status" value="1"/>
</dbReference>
<dbReference type="Pfam" id="PF01712">
    <property type="entry name" value="dNK"/>
    <property type="match status" value="1"/>
</dbReference>
<dbReference type="Gene3D" id="3.40.50.300">
    <property type="entry name" value="P-loop containing nucleotide triphosphate hydrolases"/>
    <property type="match status" value="1"/>
</dbReference>
<proteinExistence type="predicted"/>
<accession>A0A6C0HBL2</accession>
<reference evidence="2" key="1">
    <citation type="journal article" date="2020" name="Nature">
        <title>Giant virus diversity and host interactions through global metagenomics.</title>
        <authorList>
            <person name="Schulz F."/>
            <person name="Roux S."/>
            <person name="Paez-Espino D."/>
            <person name="Jungbluth S."/>
            <person name="Walsh D.A."/>
            <person name="Denef V.J."/>
            <person name="McMahon K.D."/>
            <person name="Konstantinidis K.T."/>
            <person name="Eloe-Fadrosh E.A."/>
            <person name="Kyrpides N.C."/>
            <person name="Woyke T."/>
        </authorList>
    </citation>
    <scope>NUCLEOTIDE SEQUENCE</scope>
    <source>
        <strain evidence="2">GVMAG-M-3300023179-90</strain>
    </source>
</reference>
<dbReference type="PANTHER" id="PTHR10513:SF35">
    <property type="entry name" value="DEOXYADENOSINE KINASE"/>
    <property type="match status" value="1"/>
</dbReference>
<dbReference type="GO" id="GO:0019136">
    <property type="term" value="F:deoxynucleoside kinase activity"/>
    <property type="evidence" value="ECO:0007669"/>
    <property type="project" value="InterPro"/>
</dbReference>